<evidence type="ECO:0000256" key="2">
    <source>
        <dbReference type="ARBA" id="ARBA00022741"/>
    </source>
</evidence>
<dbReference type="RefSeq" id="WP_338176155.1">
    <property type="nucleotide sequence ID" value="NZ_JAEKNQ010000008.1"/>
</dbReference>
<dbReference type="PANTHER" id="PTHR42788:SF13">
    <property type="entry name" value="ALIPHATIC SULFONATES IMPORT ATP-BINDING PROTEIN SSUB"/>
    <property type="match status" value="1"/>
</dbReference>
<dbReference type="EMBL" id="JAEKNQ010000008">
    <property type="protein sequence ID" value="MBJ7601791.1"/>
    <property type="molecule type" value="Genomic_DNA"/>
</dbReference>
<keyword evidence="1" id="KW-0813">Transport</keyword>
<dbReference type="PROSITE" id="PS50893">
    <property type="entry name" value="ABC_TRANSPORTER_2"/>
    <property type="match status" value="1"/>
</dbReference>
<dbReference type="PROSITE" id="PS00211">
    <property type="entry name" value="ABC_TRANSPORTER_1"/>
    <property type="match status" value="1"/>
</dbReference>
<evidence type="ECO:0000256" key="3">
    <source>
        <dbReference type="ARBA" id="ARBA00022840"/>
    </source>
</evidence>
<keyword evidence="3 5" id="KW-0067">ATP-binding</keyword>
<proteinExistence type="predicted"/>
<name>A0A934NAU6_9BACT</name>
<evidence type="ECO:0000313" key="6">
    <source>
        <dbReference type="Proteomes" id="UP000620075"/>
    </source>
</evidence>
<accession>A0A934NAU6</accession>
<dbReference type="Gene3D" id="3.40.50.300">
    <property type="entry name" value="P-loop containing nucleotide triphosphate hydrolases"/>
    <property type="match status" value="1"/>
</dbReference>
<organism evidence="5 6">
    <name type="scientific">Candidatus Dormiibacter inghamiae</name>
    <dbReference type="NCBI Taxonomy" id="3127013"/>
    <lineage>
        <taxon>Bacteria</taxon>
        <taxon>Bacillati</taxon>
        <taxon>Candidatus Dormiibacterota</taxon>
        <taxon>Candidatus Dormibacteria</taxon>
        <taxon>Candidatus Dormibacterales</taxon>
        <taxon>Candidatus Dormibacteraceae</taxon>
        <taxon>Candidatus Dormiibacter</taxon>
    </lineage>
</organism>
<dbReference type="GO" id="GO:0016887">
    <property type="term" value="F:ATP hydrolysis activity"/>
    <property type="evidence" value="ECO:0007669"/>
    <property type="project" value="InterPro"/>
</dbReference>
<dbReference type="AlphaFoldDB" id="A0A934NAU6"/>
<evidence type="ECO:0000313" key="5">
    <source>
        <dbReference type="EMBL" id="MBJ7601791.1"/>
    </source>
</evidence>
<reference evidence="5 6" key="1">
    <citation type="submission" date="2020-10" db="EMBL/GenBank/DDBJ databases">
        <title>Ca. Dormibacterota MAGs.</title>
        <authorList>
            <person name="Montgomery K."/>
        </authorList>
    </citation>
    <scope>NUCLEOTIDE SEQUENCE [LARGE SCALE GENOMIC DNA]</scope>
    <source>
        <strain evidence="5">SC8811_S16_3</strain>
    </source>
</reference>
<dbReference type="CDD" id="cd03293">
    <property type="entry name" value="ABC_NrtD_SsuB_transporters"/>
    <property type="match status" value="1"/>
</dbReference>
<protein>
    <submittedName>
        <fullName evidence="5">ABC transporter ATP-binding protein</fullName>
    </submittedName>
</protein>
<dbReference type="InterPro" id="IPR017871">
    <property type="entry name" value="ABC_transporter-like_CS"/>
</dbReference>
<dbReference type="Pfam" id="PF00005">
    <property type="entry name" value="ABC_tran"/>
    <property type="match status" value="1"/>
</dbReference>
<dbReference type="InterPro" id="IPR027417">
    <property type="entry name" value="P-loop_NTPase"/>
</dbReference>
<dbReference type="SMART" id="SM00382">
    <property type="entry name" value="AAA"/>
    <property type="match status" value="1"/>
</dbReference>
<evidence type="ECO:0000256" key="1">
    <source>
        <dbReference type="ARBA" id="ARBA00022448"/>
    </source>
</evidence>
<dbReference type="PANTHER" id="PTHR42788">
    <property type="entry name" value="TAURINE IMPORT ATP-BINDING PROTEIN-RELATED"/>
    <property type="match status" value="1"/>
</dbReference>
<dbReference type="InterPro" id="IPR003439">
    <property type="entry name" value="ABC_transporter-like_ATP-bd"/>
</dbReference>
<dbReference type="InterPro" id="IPR050166">
    <property type="entry name" value="ABC_transporter_ATP-bind"/>
</dbReference>
<dbReference type="GO" id="GO:0005524">
    <property type="term" value="F:ATP binding"/>
    <property type="evidence" value="ECO:0007669"/>
    <property type="project" value="UniProtKB-KW"/>
</dbReference>
<dbReference type="SUPFAM" id="SSF52540">
    <property type="entry name" value="P-loop containing nucleoside triphosphate hydrolases"/>
    <property type="match status" value="1"/>
</dbReference>
<evidence type="ECO:0000259" key="4">
    <source>
        <dbReference type="PROSITE" id="PS50893"/>
    </source>
</evidence>
<sequence length="277" mass="30319">MARPSPARPADLNPDRSLATIEVNGITKTYRTRTGAVNALAEVDCTIKRGEFVSLLGPSGCGKSTLLRIMAGLSSSSSGSVIIDGNPVIRPQTQLGIVFQSPVLLEWRDTLGNVMLQAEARGIDRRVALETANRLVKQVGLAGFERKRPSELSGGMQQRVAICRALLHDPDIVLMDEPFGALDALTRDQMNVDLQHLWAQGEKTVVFVTHSIPEAVFLSDRVLVMSPSPGRIDLGLRIDLERPRRLATRDSPQFAAYCSQIRNAFTKRGVLREEPLA</sequence>
<dbReference type="Proteomes" id="UP000620075">
    <property type="component" value="Unassembled WGS sequence"/>
</dbReference>
<comment type="caution">
    <text evidence="5">The sequence shown here is derived from an EMBL/GenBank/DDBJ whole genome shotgun (WGS) entry which is preliminary data.</text>
</comment>
<gene>
    <name evidence="5" type="ORF">JF888_01120</name>
</gene>
<feature type="domain" description="ABC transporter" evidence="4">
    <location>
        <begin position="21"/>
        <end position="252"/>
    </location>
</feature>
<keyword evidence="2" id="KW-0547">Nucleotide-binding</keyword>
<dbReference type="InterPro" id="IPR003593">
    <property type="entry name" value="AAA+_ATPase"/>
</dbReference>